<evidence type="ECO:0000256" key="1">
    <source>
        <dbReference type="SAM" id="MobiDB-lite"/>
    </source>
</evidence>
<feature type="domain" description="TadE-like" evidence="3">
    <location>
        <begin position="12"/>
        <end position="52"/>
    </location>
</feature>
<feature type="compositionally biased region" description="Polar residues" evidence="1">
    <location>
        <begin position="122"/>
        <end position="135"/>
    </location>
</feature>
<evidence type="ECO:0000313" key="4">
    <source>
        <dbReference type="EMBL" id="RMB57038.1"/>
    </source>
</evidence>
<keyword evidence="2" id="KW-1133">Transmembrane helix</keyword>
<comment type="caution">
    <text evidence="4">The sequence shown here is derived from an EMBL/GenBank/DDBJ whole genome shotgun (WGS) entry which is preliminary data.</text>
</comment>
<proteinExistence type="predicted"/>
<protein>
    <submittedName>
        <fullName evidence="4">Pilus assembly protein</fullName>
    </submittedName>
</protein>
<keyword evidence="5" id="KW-1185">Reference proteome</keyword>
<sequence>MRPTSDERGYMVAIEAALLLPVLLLVVGLVIVLGRSALAEQAVGAAAANAARAASMERTIPGATASATTTARVSLGESSITCAHQSVSVNAAGLASAPGVPASVSVTVTCQVIFKLSLPGFPSQSDVSATRSSPVDTFRSR</sequence>
<dbReference type="OrthoDB" id="3731204at2"/>
<reference evidence="4 5" key="1">
    <citation type="submission" date="2018-10" db="EMBL/GenBank/DDBJ databases">
        <title>Tessaracoccus antarcticuss sp. nov., isolated from sediment.</title>
        <authorList>
            <person name="Zhou L.Y."/>
            <person name="Du Z.J."/>
        </authorList>
    </citation>
    <scope>NUCLEOTIDE SEQUENCE [LARGE SCALE GENOMIC DNA]</scope>
    <source>
        <strain evidence="4 5">JDX10</strain>
    </source>
</reference>
<name>A0A3M0FX35_9ACTN</name>
<dbReference type="AlphaFoldDB" id="A0A3M0FX35"/>
<evidence type="ECO:0000259" key="3">
    <source>
        <dbReference type="Pfam" id="PF07811"/>
    </source>
</evidence>
<dbReference type="EMBL" id="REFW01000008">
    <property type="protein sequence ID" value="RMB57038.1"/>
    <property type="molecule type" value="Genomic_DNA"/>
</dbReference>
<dbReference type="RefSeq" id="WP_121902780.1">
    <property type="nucleotide sequence ID" value="NZ_REFW01000008.1"/>
</dbReference>
<accession>A0A3M0FX35</accession>
<organism evidence="4 5">
    <name type="scientific">Tessaracoccus antarcticus</name>
    <dbReference type="NCBI Taxonomy" id="2479848"/>
    <lineage>
        <taxon>Bacteria</taxon>
        <taxon>Bacillati</taxon>
        <taxon>Actinomycetota</taxon>
        <taxon>Actinomycetes</taxon>
        <taxon>Propionibacteriales</taxon>
        <taxon>Propionibacteriaceae</taxon>
        <taxon>Tessaracoccus</taxon>
    </lineage>
</organism>
<keyword evidence="2" id="KW-0812">Transmembrane</keyword>
<dbReference type="InterPro" id="IPR012495">
    <property type="entry name" value="TadE-like_dom"/>
</dbReference>
<evidence type="ECO:0000256" key="2">
    <source>
        <dbReference type="SAM" id="Phobius"/>
    </source>
</evidence>
<feature type="region of interest" description="Disordered" evidence="1">
    <location>
        <begin position="122"/>
        <end position="141"/>
    </location>
</feature>
<dbReference type="Proteomes" id="UP000275256">
    <property type="component" value="Unassembled WGS sequence"/>
</dbReference>
<feature type="transmembrane region" description="Helical" evidence="2">
    <location>
        <begin position="12"/>
        <end position="33"/>
    </location>
</feature>
<dbReference type="Pfam" id="PF07811">
    <property type="entry name" value="TadE"/>
    <property type="match status" value="1"/>
</dbReference>
<evidence type="ECO:0000313" key="5">
    <source>
        <dbReference type="Proteomes" id="UP000275256"/>
    </source>
</evidence>
<gene>
    <name evidence="4" type="ORF">EAX62_16185</name>
</gene>
<keyword evidence="2" id="KW-0472">Membrane</keyword>